<evidence type="ECO:0000313" key="2">
    <source>
        <dbReference type="Proteomes" id="UP000548632"/>
    </source>
</evidence>
<dbReference type="Pfam" id="PF13671">
    <property type="entry name" value="AAA_33"/>
    <property type="match status" value="1"/>
</dbReference>
<organism evidence="1 2">
    <name type="scientific">Thiospirillum jenense</name>
    <dbReference type="NCBI Taxonomy" id="1653858"/>
    <lineage>
        <taxon>Bacteria</taxon>
        <taxon>Pseudomonadati</taxon>
        <taxon>Pseudomonadota</taxon>
        <taxon>Gammaproteobacteria</taxon>
        <taxon>Chromatiales</taxon>
        <taxon>Chromatiaceae</taxon>
        <taxon>Thiospirillum</taxon>
    </lineage>
</organism>
<dbReference type="Gene3D" id="3.40.50.300">
    <property type="entry name" value="P-loop containing nucleotide triphosphate hydrolases"/>
    <property type="match status" value="1"/>
</dbReference>
<evidence type="ECO:0000313" key="1">
    <source>
        <dbReference type="EMBL" id="MBB1125733.1"/>
    </source>
</evidence>
<gene>
    <name evidence="1" type="ORF">HUK38_05725</name>
</gene>
<sequence>MHHKNTAHQLQVSSLIRFHLPPMTTALDQLHHLLNALQQPSAYPHPVVAVKMIETHISVVLLAGAYAYKLKKPLSLGFLDFSTIEHRRHCCEEEVRINRRLAAGLYCGVVTIRGDLINAHIEGDGEILDYAVKMRRFSQQALLTHTTLTRNLIDQIAVILAQFHSKLPSAPLDSHWGTPSAVLSPMLQNVEQIRTACIDPYIRTRVDRIARWTHLSYKQLLPILEQRRRDGAIRECHGDVHRGNIALIDGQPMIFDALEFNPALRWIDCMSELAFLTMDIRDTGALRLMRRLINRYLELTGDYSGLAVLRFYQVYRALVRAKVHAIRFNQPNVTQAERTRDYNGLRRYLHLARACIKKNRPRLLITHGLSGSGKTWLGHVLCERLPLIHIRSDVERKRLCGLTLDVRPTPEQMRRLYDTDMTARTYQHLTQQARAILTANYSVLVDATFLKQMHRALFFELAQEIGCPIMIISLAAPPPILRARVLARLAEGIDASDANAEILANQRRHYEPLNEEEHRYAHYLTTEKPLHIIAFLRHIKRELSEQSQSLNTRHATSRS</sequence>
<dbReference type="EMBL" id="JABVCQ010000009">
    <property type="protein sequence ID" value="MBB1125733.1"/>
    <property type="molecule type" value="Genomic_DNA"/>
</dbReference>
<dbReference type="InterPro" id="IPR011009">
    <property type="entry name" value="Kinase-like_dom_sf"/>
</dbReference>
<comment type="caution">
    <text evidence="1">The sequence shown here is derived from an EMBL/GenBank/DDBJ whole genome shotgun (WGS) entry which is preliminary data.</text>
</comment>
<dbReference type="PANTHER" id="PTHR43883:SF1">
    <property type="entry name" value="GLUCONOKINASE"/>
    <property type="match status" value="1"/>
</dbReference>
<dbReference type="SUPFAM" id="SSF52540">
    <property type="entry name" value="P-loop containing nucleoside triphosphate hydrolases"/>
    <property type="match status" value="1"/>
</dbReference>
<dbReference type="PANTHER" id="PTHR43883">
    <property type="entry name" value="SLR0207 PROTEIN"/>
    <property type="match status" value="1"/>
</dbReference>
<name>A0A839H8K0_9GAMM</name>
<protein>
    <submittedName>
        <fullName evidence="1">AAA family ATPase</fullName>
    </submittedName>
</protein>
<proteinExistence type="predicted"/>
<reference evidence="1 2" key="1">
    <citation type="journal article" date="2020" name="Arch. Microbiol.">
        <title>The genome sequence of the giant phototrophic gammaproteobacterium Thiospirillum jenense gives insight into its physiological properties and phylogenetic relationships.</title>
        <authorList>
            <person name="Imhoff J.F."/>
            <person name="Meyer T.E."/>
            <person name="Kyndt J.A."/>
        </authorList>
    </citation>
    <scope>NUCLEOTIDE SEQUENCE [LARGE SCALE GENOMIC DNA]</scope>
    <source>
        <strain evidence="1 2">DSM 216</strain>
    </source>
</reference>
<dbReference type="InterPro" id="IPR027417">
    <property type="entry name" value="P-loop_NTPase"/>
</dbReference>
<keyword evidence="2" id="KW-1185">Reference proteome</keyword>
<accession>A0A839H8K0</accession>
<dbReference type="AlphaFoldDB" id="A0A839H8K0"/>
<dbReference type="SUPFAM" id="SSF56112">
    <property type="entry name" value="Protein kinase-like (PK-like)"/>
    <property type="match status" value="1"/>
</dbReference>
<dbReference type="Proteomes" id="UP000548632">
    <property type="component" value="Unassembled WGS sequence"/>
</dbReference>
<dbReference type="Gene3D" id="3.90.1200.10">
    <property type="match status" value="1"/>
</dbReference>
<dbReference type="InterPro" id="IPR052732">
    <property type="entry name" value="Cell-binding_unc_protein"/>
</dbReference>